<evidence type="ECO:0000313" key="2">
    <source>
        <dbReference type="Proteomes" id="UP001519363"/>
    </source>
</evidence>
<dbReference type="Proteomes" id="UP001519363">
    <property type="component" value="Unassembled WGS sequence"/>
</dbReference>
<sequence>MIVGQWLESGEAALVLVRIAGRSALPGVDGGARP</sequence>
<dbReference type="EMBL" id="JAGIOO010000001">
    <property type="protein sequence ID" value="MBP2472147.1"/>
    <property type="molecule type" value="Genomic_DNA"/>
</dbReference>
<accession>A0ABS5A6D1</accession>
<gene>
    <name evidence="1" type="ORF">JOF53_001019</name>
</gene>
<name>A0ABS5A6D1_9PSEU</name>
<reference evidence="1 2" key="1">
    <citation type="submission" date="2021-03" db="EMBL/GenBank/DDBJ databases">
        <title>Sequencing the genomes of 1000 actinobacteria strains.</title>
        <authorList>
            <person name="Klenk H.-P."/>
        </authorList>
    </citation>
    <scope>NUCLEOTIDE SEQUENCE [LARGE SCALE GENOMIC DNA]</scope>
    <source>
        <strain evidence="1 2">DSM 44580</strain>
    </source>
</reference>
<proteinExistence type="predicted"/>
<evidence type="ECO:0000313" key="1">
    <source>
        <dbReference type="EMBL" id="MBP2472147.1"/>
    </source>
</evidence>
<protein>
    <submittedName>
        <fullName evidence="1">Uncharacterized protein</fullName>
    </submittedName>
</protein>
<keyword evidence="2" id="KW-1185">Reference proteome</keyword>
<organism evidence="1 2">
    <name type="scientific">Crossiella equi</name>
    <dbReference type="NCBI Taxonomy" id="130796"/>
    <lineage>
        <taxon>Bacteria</taxon>
        <taxon>Bacillati</taxon>
        <taxon>Actinomycetota</taxon>
        <taxon>Actinomycetes</taxon>
        <taxon>Pseudonocardiales</taxon>
        <taxon>Pseudonocardiaceae</taxon>
        <taxon>Crossiella</taxon>
    </lineage>
</organism>
<comment type="caution">
    <text evidence="1">The sequence shown here is derived from an EMBL/GenBank/DDBJ whole genome shotgun (WGS) entry which is preliminary data.</text>
</comment>